<accession>A0A1Z3HRS7</accession>
<reference evidence="2 3" key="1">
    <citation type="journal article" date="2016" name="Biochim. Biophys. Acta">
        <title>Characterization of red-shifted phycobilisomes isolated from the chlorophyll f-containing cyanobacterium Halomicronema hongdechloris.</title>
        <authorList>
            <person name="Li Y."/>
            <person name="Lin Y."/>
            <person name="Garvey C.J."/>
            <person name="Birch D."/>
            <person name="Corkery R.W."/>
            <person name="Loughlin P.C."/>
            <person name="Scheer H."/>
            <person name="Willows R.D."/>
            <person name="Chen M."/>
        </authorList>
    </citation>
    <scope>NUCLEOTIDE SEQUENCE [LARGE SCALE GENOMIC DNA]</scope>
    <source>
        <strain evidence="2 3">C2206</strain>
    </source>
</reference>
<gene>
    <name evidence="2" type="ORF">XM38_039460</name>
</gene>
<feature type="region of interest" description="Disordered" evidence="1">
    <location>
        <begin position="1"/>
        <end position="21"/>
    </location>
</feature>
<dbReference type="EMBL" id="CP021983">
    <property type="protein sequence ID" value="ASC72985.1"/>
    <property type="molecule type" value="Genomic_DNA"/>
</dbReference>
<name>A0A1Z3HRS7_9CYAN</name>
<evidence type="ECO:0000256" key="1">
    <source>
        <dbReference type="SAM" id="MobiDB-lite"/>
    </source>
</evidence>
<organism evidence="2 3">
    <name type="scientific">Halomicronema hongdechloris C2206</name>
    <dbReference type="NCBI Taxonomy" id="1641165"/>
    <lineage>
        <taxon>Bacteria</taxon>
        <taxon>Bacillati</taxon>
        <taxon>Cyanobacteriota</taxon>
        <taxon>Cyanophyceae</taxon>
        <taxon>Nodosilineales</taxon>
        <taxon>Nodosilineaceae</taxon>
        <taxon>Halomicronema</taxon>
    </lineage>
</organism>
<evidence type="ECO:0000313" key="2">
    <source>
        <dbReference type="EMBL" id="ASC72985.1"/>
    </source>
</evidence>
<dbReference type="KEGG" id="hhg:XM38_039460"/>
<proteinExistence type="predicted"/>
<dbReference type="Proteomes" id="UP000191901">
    <property type="component" value="Chromosome"/>
</dbReference>
<keyword evidence="3" id="KW-1185">Reference proteome</keyword>
<evidence type="ECO:0000313" key="3">
    <source>
        <dbReference type="Proteomes" id="UP000191901"/>
    </source>
</evidence>
<dbReference type="RefSeq" id="WP_202978923.1">
    <property type="nucleotide sequence ID" value="NZ_CP021983.2"/>
</dbReference>
<dbReference type="AlphaFoldDB" id="A0A1Z3HRS7"/>
<protein>
    <submittedName>
        <fullName evidence="2">Uncharacterized protein</fullName>
    </submittedName>
</protein>
<sequence length="58" mass="5990">MIASHANEAAPRSGVLQPNTKTATFLEATDTPVYLPLSGHRLSFNGDGICTAGCGEAE</sequence>